<comment type="caution">
    <text evidence="2">The sequence shown here is derived from an EMBL/GenBank/DDBJ whole genome shotgun (WGS) entry which is preliminary data.</text>
</comment>
<proteinExistence type="predicted"/>
<accession>A0A834EYC7</accession>
<feature type="region of interest" description="Disordered" evidence="1">
    <location>
        <begin position="26"/>
        <end position="45"/>
    </location>
</feature>
<dbReference type="AlphaFoldDB" id="A0A834EYC7"/>
<reference evidence="2 3" key="1">
    <citation type="journal article" date="2020" name="Nature">
        <title>Six reference-quality genomes reveal evolution of bat adaptations.</title>
        <authorList>
            <person name="Jebb D."/>
            <person name="Huang Z."/>
            <person name="Pippel M."/>
            <person name="Hughes G.M."/>
            <person name="Lavrichenko K."/>
            <person name="Devanna P."/>
            <person name="Winkler S."/>
            <person name="Jermiin L.S."/>
            <person name="Skirmuntt E.C."/>
            <person name="Katzourakis A."/>
            <person name="Burkitt-Gray L."/>
            <person name="Ray D.A."/>
            <person name="Sullivan K.A.M."/>
            <person name="Roscito J.G."/>
            <person name="Kirilenko B.M."/>
            <person name="Davalos L.M."/>
            <person name="Corthals A.P."/>
            <person name="Power M.L."/>
            <person name="Jones G."/>
            <person name="Ransome R.D."/>
            <person name="Dechmann D.K.N."/>
            <person name="Locatelli A.G."/>
            <person name="Puechmaille S.J."/>
            <person name="Fedrigo O."/>
            <person name="Jarvis E.D."/>
            <person name="Hiller M."/>
            <person name="Vernes S.C."/>
            <person name="Myers E.W."/>
            <person name="Teeling E.C."/>
        </authorList>
    </citation>
    <scope>NUCLEOTIDE SEQUENCE [LARGE SCALE GENOMIC DNA]</scope>
    <source>
        <strain evidence="2">Bat1K_MPI-CBG_1</strain>
    </source>
</reference>
<name>A0A834EYC7_9CHIR</name>
<protein>
    <submittedName>
        <fullName evidence="2">Uncharacterized protein</fullName>
    </submittedName>
</protein>
<organism evidence="2 3">
    <name type="scientific">Phyllostomus discolor</name>
    <name type="common">pale spear-nosed bat</name>
    <dbReference type="NCBI Taxonomy" id="89673"/>
    <lineage>
        <taxon>Eukaryota</taxon>
        <taxon>Metazoa</taxon>
        <taxon>Chordata</taxon>
        <taxon>Craniata</taxon>
        <taxon>Vertebrata</taxon>
        <taxon>Euteleostomi</taxon>
        <taxon>Mammalia</taxon>
        <taxon>Eutheria</taxon>
        <taxon>Laurasiatheria</taxon>
        <taxon>Chiroptera</taxon>
        <taxon>Yangochiroptera</taxon>
        <taxon>Phyllostomidae</taxon>
        <taxon>Phyllostominae</taxon>
        <taxon>Phyllostomus</taxon>
    </lineage>
</organism>
<evidence type="ECO:0000313" key="3">
    <source>
        <dbReference type="Proteomes" id="UP000664940"/>
    </source>
</evidence>
<evidence type="ECO:0000313" key="2">
    <source>
        <dbReference type="EMBL" id="KAF6131032.1"/>
    </source>
</evidence>
<feature type="compositionally biased region" description="Low complexity" evidence="1">
    <location>
        <begin position="26"/>
        <end position="38"/>
    </location>
</feature>
<feature type="region of interest" description="Disordered" evidence="1">
    <location>
        <begin position="62"/>
        <end position="106"/>
    </location>
</feature>
<evidence type="ECO:0000256" key="1">
    <source>
        <dbReference type="SAM" id="MobiDB-lite"/>
    </source>
</evidence>
<dbReference type="EMBL" id="JABVXQ010000001">
    <property type="protein sequence ID" value="KAF6131032.1"/>
    <property type="molecule type" value="Genomic_DNA"/>
</dbReference>
<sequence>MQDLMPEPTYQGEPRLGVIPWEVTVRQQHSQRQTTSSSPKYQKPTFFRSWDPEQLKKMPCEKNLSDLGEKEGPVSCSLEDTKSWSLSGGNTDTNGSMEASASLHPTPDFPTPNKVCSHHMILCVSLVDEWVGRVC</sequence>
<gene>
    <name evidence="2" type="ORF">HJG60_007934</name>
</gene>
<dbReference type="Proteomes" id="UP000664940">
    <property type="component" value="Unassembled WGS sequence"/>
</dbReference>
<feature type="compositionally biased region" description="Basic and acidic residues" evidence="1">
    <location>
        <begin position="62"/>
        <end position="72"/>
    </location>
</feature>
<feature type="compositionally biased region" description="Polar residues" evidence="1">
    <location>
        <begin position="83"/>
        <end position="99"/>
    </location>
</feature>